<feature type="region of interest" description="Disordered" evidence="12">
    <location>
        <begin position="55"/>
        <end position="93"/>
    </location>
</feature>
<evidence type="ECO:0000256" key="1">
    <source>
        <dbReference type="ARBA" id="ARBA00004236"/>
    </source>
</evidence>
<accession>A0ABD0Y8R0</accession>
<dbReference type="SMART" id="SM00284">
    <property type="entry name" value="OLF"/>
    <property type="match status" value="1"/>
</dbReference>
<keyword evidence="13" id="KW-1133">Transmembrane helix</keyword>
<keyword evidence="5" id="KW-0732">Signal</keyword>
<dbReference type="InterPro" id="IPR003599">
    <property type="entry name" value="Ig_sub"/>
</dbReference>
<evidence type="ECO:0000259" key="15">
    <source>
        <dbReference type="PROSITE" id="PS51132"/>
    </source>
</evidence>
<dbReference type="SMART" id="SM00408">
    <property type="entry name" value="IGc2"/>
    <property type="match status" value="2"/>
</dbReference>
<evidence type="ECO:0000256" key="9">
    <source>
        <dbReference type="ARBA" id="ARBA00023180"/>
    </source>
</evidence>
<evidence type="ECO:0000313" key="17">
    <source>
        <dbReference type="Proteomes" id="UP001558652"/>
    </source>
</evidence>
<dbReference type="InterPro" id="IPR003112">
    <property type="entry name" value="Olfac-like_dom"/>
</dbReference>
<evidence type="ECO:0008006" key="18">
    <source>
        <dbReference type="Google" id="ProtNLM"/>
    </source>
</evidence>
<dbReference type="InterPro" id="IPR050605">
    <property type="entry name" value="Olfactomedin-like_domain"/>
</dbReference>
<organism evidence="16 17">
    <name type="scientific">Ranatra chinensis</name>
    <dbReference type="NCBI Taxonomy" id="642074"/>
    <lineage>
        <taxon>Eukaryota</taxon>
        <taxon>Metazoa</taxon>
        <taxon>Ecdysozoa</taxon>
        <taxon>Arthropoda</taxon>
        <taxon>Hexapoda</taxon>
        <taxon>Insecta</taxon>
        <taxon>Pterygota</taxon>
        <taxon>Neoptera</taxon>
        <taxon>Paraneoptera</taxon>
        <taxon>Hemiptera</taxon>
        <taxon>Heteroptera</taxon>
        <taxon>Panheteroptera</taxon>
        <taxon>Nepomorpha</taxon>
        <taxon>Nepidae</taxon>
        <taxon>Ranatrinae</taxon>
        <taxon>Ranatra</taxon>
    </lineage>
</organism>
<dbReference type="AlphaFoldDB" id="A0ABD0Y8R0"/>
<evidence type="ECO:0000256" key="12">
    <source>
        <dbReference type="SAM" id="MobiDB-lite"/>
    </source>
</evidence>
<reference evidence="16 17" key="1">
    <citation type="submission" date="2024-07" db="EMBL/GenBank/DDBJ databases">
        <title>Chromosome-level genome assembly of the water stick insect Ranatra chinensis (Heteroptera: Nepidae).</title>
        <authorList>
            <person name="Liu X."/>
        </authorList>
    </citation>
    <scope>NUCLEOTIDE SEQUENCE [LARGE SCALE GENOMIC DNA]</scope>
    <source>
        <strain evidence="16">Cailab_2021Rc</strain>
        <tissue evidence="16">Muscle</tissue>
    </source>
</reference>
<dbReference type="SMART" id="SM00409">
    <property type="entry name" value="IG"/>
    <property type="match status" value="2"/>
</dbReference>
<evidence type="ECO:0000256" key="6">
    <source>
        <dbReference type="ARBA" id="ARBA00022737"/>
    </source>
</evidence>
<feature type="transmembrane region" description="Helical" evidence="13">
    <location>
        <begin position="16"/>
        <end position="39"/>
    </location>
</feature>
<feature type="region of interest" description="Disordered" evidence="12">
    <location>
        <begin position="122"/>
        <end position="233"/>
    </location>
</feature>
<keyword evidence="10" id="KW-0393">Immunoglobulin domain</keyword>
<keyword evidence="7 13" id="KW-0472">Membrane</keyword>
<comment type="caution">
    <text evidence="11">Lacks conserved residue(s) required for the propagation of feature annotation.</text>
</comment>
<dbReference type="InterPro" id="IPR003598">
    <property type="entry name" value="Ig_sub2"/>
</dbReference>
<evidence type="ECO:0000256" key="11">
    <source>
        <dbReference type="PROSITE-ProRule" id="PRU00446"/>
    </source>
</evidence>
<evidence type="ECO:0000259" key="14">
    <source>
        <dbReference type="PROSITE" id="PS50835"/>
    </source>
</evidence>
<keyword evidence="4" id="KW-0964">Secreted</keyword>
<dbReference type="SUPFAM" id="SSF48726">
    <property type="entry name" value="Immunoglobulin"/>
    <property type="match status" value="2"/>
</dbReference>
<keyword evidence="3" id="KW-1003">Cell membrane</keyword>
<evidence type="ECO:0000256" key="13">
    <source>
        <dbReference type="SAM" id="Phobius"/>
    </source>
</evidence>
<feature type="domain" description="Ig-like" evidence="14">
    <location>
        <begin position="290"/>
        <end position="377"/>
    </location>
</feature>
<feature type="domain" description="Olfactomedin-like" evidence="15">
    <location>
        <begin position="550"/>
        <end position="802"/>
    </location>
</feature>
<evidence type="ECO:0000256" key="3">
    <source>
        <dbReference type="ARBA" id="ARBA00022475"/>
    </source>
</evidence>
<dbReference type="PANTHER" id="PTHR23192">
    <property type="entry name" value="OLFACTOMEDIN-RELATED"/>
    <property type="match status" value="1"/>
</dbReference>
<dbReference type="PROSITE" id="PS51132">
    <property type="entry name" value="OLF"/>
    <property type="match status" value="1"/>
</dbReference>
<evidence type="ECO:0000256" key="2">
    <source>
        <dbReference type="ARBA" id="ARBA00004613"/>
    </source>
</evidence>
<dbReference type="FunFam" id="2.60.40.10:FF:000328">
    <property type="entry name" value="CLUMA_CG000981, isoform A"/>
    <property type="match status" value="1"/>
</dbReference>
<keyword evidence="17" id="KW-1185">Reference proteome</keyword>
<sequence>MCDKQPPCCCPNRLNWLYLTVALVTVCQLVLYGYLYGYIARVEQKLANKPRIKRDNPVENAVGPNVEFFNPKLRPQLEERDRQSAPNDSRTDPWVWLTSYSRIPLVAIQGFCSATKEYCPPGPAGPMGPPGVPGQRGEPGPRGEPGQQGQPGDPGPRGHQGAPGHPGPRGIKGEAGPQGPAGLDGRDGIPGEPGLDGVRGRNGHDGAPGKNGSPGRHGTPGIPGRNGTDGNLGMIVPNKIIGYKKEKCFTGLPGPKGRPGNSGINGTPGIPGVRAWEFNNNKSSELLIPPKIVGSEAIFASGPIIVQEGENVRLRCAATGNPRPTVQWRKLERSTIGLGKWQENLVLGHSLNITKVNRDHMGTYMCIAGNGIPPDVNQTFIMDVHFPPLIRIENQHISTTNDSTVQLQCEVEAFPEALKFWERADGRPIEHSEKYSIGSIETGRYKSIMQLNITRINGSDYGIYHCLSKNEMGLTKGILTISAKQGVAPPPTTQERNKGVYYGKQPPERVDLDDLCPPPVQCQDCPDRDLEVRPLDPNNTYPGLPNRTLDCQVYAVGKPVFHRFTEATYGSWMRDAQPRTEANNEKYWVTKENDNLYLFEYANKTAFKRDIYNKRYRLEYPFIGNAHLIYNGSFFYNHKHKPQIVKYDLVSERSQLLQVPHASTNESNFLYTTLYNYMDFSVDDNGLWVIYGLPGSNNTAIIKIDSFNLDIQFGWNVSLKHQKAGEMFIVCGVLYVVDSTTDRRTTIRFALDLYKNSLLEDVSIEFTNPFRKTTMIGYNHRNKELYTWDKGNQLTYPIRYHEIGYNMTKEEKGEPEANALTQTGFTVYE</sequence>
<evidence type="ECO:0000256" key="5">
    <source>
        <dbReference type="ARBA" id="ARBA00022729"/>
    </source>
</evidence>
<keyword evidence="8" id="KW-1015">Disulfide bond</keyword>
<evidence type="ECO:0000256" key="7">
    <source>
        <dbReference type="ARBA" id="ARBA00023136"/>
    </source>
</evidence>
<comment type="subcellular location">
    <subcellularLocation>
        <location evidence="1">Cell membrane</location>
    </subcellularLocation>
    <subcellularLocation>
        <location evidence="2">Secreted</location>
    </subcellularLocation>
</comment>
<feature type="compositionally biased region" description="Low complexity" evidence="12">
    <location>
        <begin position="133"/>
        <end position="151"/>
    </location>
</feature>
<feature type="domain" description="Ig-like" evidence="14">
    <location>
        <begin position="387"/>
        <end position="482"/>
    </location>
</feature>
<protein>
    <recommendedName>
        <fullName evidence="18">Colmedin</fullName>
    </recommendedName>
</protein>
<keyword evidence="13" id="KW-0812">Transmembrane</keyword>
<dbReference type="Gene3D" id="2.60.40.10">
    <property type="entry name" value="Immunoglobulins"/>
    <property type="match status" value="2"/>
</dbReference>
<dbReference type="GO" id="GO:0005886">
    <property type="term" value="C:plasma membrane"/>
    <property type="evidence" value="ECO:0007669"/>
    <property type="project" value="UniProtKB-SubCell"/>
</dbReference>
<dbReference type="PROSITE" id="PS50835">
    <property type="entry name" value="IG_LIKE"/>
    <property type="match status" value="2"/>
</dbReference>
<feature type="compositionally biased region" description="Pro residues" evidence="12">
    <location>
        <begin position="122"/>
        <end position="132"/>
    </location>
</feature>
<dbReference type="PANTHER" id="PTHR23192:SF85">
    <property type="entry name" value="GLIOMEDIN"/>
    <property type="match status" value="1"/>
</dbReference>
<keyword evidence="9" id="KW-0325">Glycoprotein</keyword>
<proteinExistence type="predicted"/>
<dbReference type="InterPro" id="IPR007110">
    <property type="entry name" value="Ig-like_dom"/>
</dbReference>
<dbReference type="Proteomes" id="UP001558652">
    <property type="component" value="Unassembled WGS sequence"/>
</dbReference>
<evidence type="ECO:0000256" key="4">
    <source>
        <dbReference type="ARBA" id="ARBA00022525"/>
    </source>
</evidence>
<evidence type="ECO:0000256" key="10">
    <source>
        <dbReference type="ARBA" id="ARBA00023319"/>
    </source>
</evidence>
<evidence type="ECO:0000256" key="8">
    <source>
        <dbReference type="ARBA" id="ARBA00023157"/>
    </source>
</evidence>
<evidence type="ECO:0000313" key="16">
    <source>
        <dbReference type="EMBL" id="KAL1110473.1"/>
    </source>
</evidence>
<name>A0ABD0Y8R0_9HEMI</name>
<comment type="caution">
    <text evidence="16">The sequence shown here is derived from an EMBL/GenBank/DDBJ whole genome shotgun (WGS) entry which is preliminary data.</text>
</comment>
<dbReference type="InterPro" id="IPR036179">
    <property type="entry name" value="Ig-like_dom_sf"/>
</dbReference>
<dbReference type="EMBL" id="JBFDAA010000022">
    <property type="protein sequence ID" value="KAL1110473.1"/>
    <property type="molecule type" value="Genomic_DNA"/>
</dbReference>
<dbReference type="InterPro" id="IPR013783">
    <property type="entry name" value="Ig-like_fold"/>
</dbReference>
<keyword evidence="6" id="KW-0677">Repeat</keyword>
<dbReference type="GO" id="GO:0005576">
    <property type="term" value="C:extracellular region"/>
    <property type="evidence" value="ECO:0007669"/>
    <property type="project" value="UniProtKB-SubCell"/>
</dbReference>
<dbReference type="Pfam" id="PF02191">
    <property type="entry name" value="OLF"/>
    <property type="match status" value="1"/>
</dbReference>
<dbReference type="InterPro" id="IPR008160">
    <property type="entry name" value="Collagen"/>
</dbReference>
<dbReference type="Pfam" id="PF01391">
    <property type="entry name" value="Collagen"/>
    <property type="match status" value="1"/>
</dbReference>
<gene>
    <name evidence="16" type="ORF">AAG570_008001</name>
</gene>
<dbReference type="Pfam" id="PF13927">
    <property type="entry name" value="Ig_3"/>
    <property type="match status" value="2"/>
</dbReference>